<dbReference type="PANTHER" id="PTHR43701">
    <property type="entry name" value="MEMBRANE TRANSPORTER PROTEIN MJ0441-RELATED"/>
    <property type="match status" value="1"/>
</dbReference>
<comment type="subcellular location">
    <subcellularLocation>
        <location evidence="6">Cell membrane</location>
        <topology evidence="6">Multi-pass membrane protein</topology>
    </subcellularLocation>
    <subcellularLocation>
        <location evidence="1">Membrane</location>
        <topology evidence="1">Multi-pass membrane protein</topology>
    </subcellularLocation>
</comment>
<evidence type="ECO:0000256" key="2">
    <source>
        <dbReference type="ARBA" id="ARBA00009142"/>
    </source>
</evidence>
<comment type="similarity">
    <text evidence="2 6">Belongs to the 4-toluene sulfonate uptake permease (TSUP) (TC 2.A.102) family.</text>
</comment>
<organism evidence="7 8">
    <name type="scientific">Tumebacillus amylolyticus</name>
    <dbReference type="NCBI Taxonomy" id="2801339"/>
    <lineage>
        <taxon>Bacteria</taxon>
        <taxon>Bacillati</taxon>
        <taxon>Bacillota</taxon>
        <taxon>Bacilli</taxon>
        <taxon>Bacillales</taxon>
        <taxon>Alicyclobacillaceae</taxon>
        <taxon>Tumebacillus</taxon>
    </lineage>
</organism>
<keyword evidence="5 6" id="KW-0472">Membrane</keyword>
<sequence length="264" mass="28105">MMNSLLLLLIGIVAGFSGSIVGLGGGFIVVPALAFLRPELVPAHITATSMAVLLFNSISSTLAYSRQKRIDFKAGVSFATASVPGSIIGALAAEHMSGKGFFVGFGCFLIFIALFLVFKPKNPLKLGLPITVRRSFVDAVGTKFEYEYNLWLGVVISFLVGFLASLLGIGGGSLLVPTMTLLLLFPPHIATATSMFTIFLTAIVSTSTYWIRGDIEWWLVLFLAPGAFIGGQLGARVAAKLPAQLILRILSALLIVVALRLITK</sequence>
<feature type="transmembrane region" description="Helical" evidence="6">
    <location>
        <begin position="99"/>
        <end position="118"/>
    </location>
</feature>
<feature type="transmembrane region" description="Helical" evidence="6">
    <location>
        <begin position="150"/>
        <end position="169"/>
    </location>
</feature>
<dbReference type="RefSeq" id="WP_201634635.1">
    <property type="nucleotide sequence ID" value="NZ_JAEQNB010000003.1"/>
</dbReference>
<feature type="transmembrane region" description="Helical" evidence="6">
    <location>
        <begin position="245"/>
        <end position="263"/>
    </location>
</feature>
<keyword evidence="3 6" id="KW-0812">Transmembrane</keyword>
<dbReference type="Pfam" id="PF01925">
    <property type="entry name" value="TauE"/>
    <property type="match status" value="1"/>
</dbReference>
<evidence type="ECO:0000256" key="3">
    <source>
        <dbReference type="ARBA" id="ARBA00022692"/>
    </source>
</evidence>
<proteinExistence type="inferred from homology"/>
<keyword evidence="6" id="KW-1003">Cell membrane</keyword>
<accession>A0ABS1J9W7</accession>
<dbReference type="Proteomes" id="UP000602284">
    <property type="component" value="Unassembled WGS sequence"/>
</dbReference>
<gene>
    <name evidence="7" type="ORF">JJB07_10300</name>
</gene>
<comment type="caution">
    <text evidence="7">The sequence shown here is derived from an EMBL/GenBank/DDBJ whole genome shotgun (WGS) entry which is preliminary data.</text>
</comment>
<dbReference type="EMBL" id="JAEQNB010000003">
    <property type="protein sequence ID" value="MBL0387041.1"/>
    <property type="molecule type" value="Genomic_DNA"/>
</dbReference>
<dbReference type="InterPro" id="IPR002781">
    <property type="entry name" value="TM_pro_TauE-like"/>
</dbReference>
<keyword evidence="8" id="KW-1185">Reference proteome</keyword>
<dbReference type="PANTHER" id="PTHR43701:SF2">
    <property type="entry name" value="MEMBRANE TRANSPORTER PROTEIN YJNA-RELATED"/>
    <property type="match status" value="1"/>
</dbReference>
<dbReference type="InterPro" id="IPR051598">
    <property type="entry name" value="TSUP/Inactive_protease-like"/>
</dbReference>
<feature type="transmembrane region" description="Helical" evidence="6">
    <location>
        <begin position="44"/>
        <end position="64"/>
    </location>
</feature>
<evidence type="ECO:0000256" key="1">
    <source>
        <dbReference type="ARBA" id="ARBA00004141"/>
    </source>
</evidence>
<feature type="transmembrane region" description="Helical" evidence="6">
    <location>
        <begin position="76"/>
        <end position="93"/>
    </location>
</feature>
<evidence type="ECO:0000256" key="6">
    <source>
        <dbReference type="RuleBase" id="RU363041"/>
    </source>
</evidence>
<feature type="transmembrane region" description="Helical" evidence="6">
    <location>
        <begin position="189"/>
        <end position="211"/>
    </location>
</feature>
<keyword evidence="4 6" id="KW-1133">Transmembrane helix</keyword>
<feature type="transmembrane region" description="Helical" evidence="6">
    <location>
        <begin position="218"/>
        <end position="239"/>
    </location>
</feature>
<evidence type="ECO:0000313" key="7">
    <source>
        <dbReference type="EMBL" id="MBL0387041.1"/>
    </source>
</evidence>
<evidence type="ECO:0000256" key="5">
    <source>
        <dbReference type="ARBA" id="ARBA00023136"/>
    </source>
</evidence>
<protein>
    <recommendedName>
        <fullName evidence="6">Probable membrane transporter protein</fullName>
    </recommendedName>
</protein>
<name>A0ABS1J9W7_9BACL</name>
<evidence type="ECO:0000256" key="4">
    <source>
        <dbReference type="ARBA" id="ARBA00022989"/>
    </source>
</evidence>
<reference evidence="7 8" key="1">
    <citation type="submission" date="2021-01" db="EMBL/GenBank/DDBJ databases">
        <title>Tumebacillus sp. strain ITR2 16S ribosomal RNA gene Genome sequencing and assembly.</title>
        <authorList>
            <person name="Kang M."/>
        </authorList>
    </citation>
    <scope>NUCLEOTIDE SEQUENCE [LARGE SCALE GENOMIC DNA]</scope>
    <source>
        <strain evidence="7 8">ITR2</strain>
    </source>
</reference>
<evidence type="ECO:0000313" key="8">
    <source>
        <dbReference type="Proteomes" id="UP000602284"/>
    </source>
</evidence>